<evidence type="ECO:0000313" key="1">
    <source>
        <dbReference type="EMBL" id="KAK0744751.1"/>
    </source>
</evidence>
<evidence type="ECO:0000313" key="2">
    <source>
        <dbReference type="Proteomes" id="UP001172159"/>
    </source>
</evidence>
<comment type="caution">
    <text evidence="1">The sequence shown here is derived from an EMBL/GenBank/DDBJ whole genome shotgun (WGS) entry which is preliminary data.</text>
</comment>
<keyword evidence="2" id="KW-1185">Reference proteome</keyword>
<proteinExistence type="predicted"/>
<organism evidence="1 2">
    <name type="scientific">Apiosordaria backusii</name>
    <dbReference type="NCBI Taxonomy" id="314023"/>
    <lineage>
        <taxon>Eukaryota</taxon>
        <taxon>Fungi</taxon>
        <taxon>Dikarya</taxon>
        <taxon>Ascomycota</taxon>
        <taxon>Pezizomycotina</taxon>
        <taxon>Sordariomycetes</taxon>
        <taxon>Sordariomycetidae</taxon>
        <taxon>Sordariales</taxon>
        <taxon>Lasiosphaeriaceae</taxon>
        <taxon>Apiosordaria</taxon>
    </lineage>
</organism>
<dbReference type="Proteomes" id="UP001172159">
    <property type="component" value="Unassembled WGS sequence"/>
</dbReference>
<gene>
    <name evidence="1" type="ORF">B0T21DRAFT_407829</name>
</gene>
<dbReference type="EMBL" id="JAUKTV010000002">
    <property type="protein sequence ID" value="KAK0744751.1"/>
    <property type="molecule type" value="Genomic_DNA"/>
</dbReference>
<name>A0AA40K3N8_9PEZI</name>
<dbReference type="AlphaFoldDB" id="A0AA40K3N8"/>
<protein>
    <submittedName>
        <fullName evidence="1">Uncharacterized protein</fullName>
    </submittedName>
</protein>
<accession>A0AA40K3N8</accession>
<reference evidence="1" key="1">
    <citation type="submission" date="2023-06" db="EMBL/GenBank/DDBJ databases">
        <title>Genome-scale phylogeny and comparative genomics of the fungal order Sordariales.</title>
        <authorList>
            <consortium name="Lawrence Berkeley National Laboratory"/>
            <person name="Hensen N."/>
            <person name="Bonometti L."/>
            <person name="Westerberg I."/>
            <person name="Brannstrom I.O."/>
            <person name="Guillou S."/>
            <person name="Cros-Aarteil S."/>
            <person name="Calhoun S."/>
            <person name="Haridas S."/>
            <person name="Kuo A."/>
            <person name="Mondo S."/>
            <person name="Pangilinan J."/>
            <person name="Riley R."/>
            <person name="Labutti K."/>
            <person name="Andreopoulos B."/>
            <person name="Lipzen A."/>
            <person name="Chen C."/>
            <person name="Yanf M."/>
            <person name="Daum C."/>
            <person name="Ng V."/>
            <person name="Clum A."/>
            <person name="Steindorff A."/>
            <person name="Ohm R."/>
            <person name="Martin F."/>
            <person name="Silar P."/>
            <person name="Natvig D."/>
            <person name="Lalanne C."/>
            <person name="Gautier V."/>
            <person name="Ament-Velasquez S.L."/>
            <person name="Kruys A."/>
            <person name="Hutchinson M.I."/>
            <person name="Powell A.J."/>
            <person name="Barry K."/>
            <person name="Miller A.N."/>
            <person name="Grigoriev I.V."/>
            <person name="Debuchy R."/>
            <person name="Gladieux P."/>
            <person name="Thoren M.H."/>
            <person name="Johannesson H."/>
        </authorList>
    </citation>
    <scope>NUCLEOTIDE SEQUENCE</scope>
    <source>
        <strain evidence="1">CBS 540.89</strain>
    </source>
</reference>
<sequence>MDYRPKAMVESLELFTKNRLKLLCDEAESWMNNLEELEQWGIDAGPEEELWETGYPRRYRDIEASWEAAAARKDSQEPPETDQYTSILLRGHEEFRRLYEEQLQLITSGSFAQAVASAIKHMPLFESLVFYNGNAQDAQDDQVTNRKI</sequence>